<keyword evidence="6" id="KW-0206">Cytoskeleton</keyword>
<name>A0AAN9A524_HALRR</name>
<reference evidence="9 10" key="1">
    <citation type="submission" date="2023-11" db="EMBL/GenBank/DDBJ databases">
        <title>Halocaridina rubra genome assembly.</title>
        <authorList>
            <person name="Smith C."/>
        </authorList>
    </citation>
    <scope>NUCLEOTIDE SEQUENCE [LARGE SCALE GENOMIC DNA]</scope>
    <source>
        <strain evidence="9">EP-1</strain>
        <tissue evidence="9">Whole</tissue>
    </source>
</reference>
<evidence type="ECO:0000256" key="6">
    <source>
        <dbReference type="ARBA" id="ARBA00023212"/>
    </source>
</evidence>
<sequence>MRYSSFHKLLTLIPIFFTVTRKPSEGEADEENTLDRARAVKMVSKFFQKEVAEQKQKVLGYNPEGRIEIYTDKNRAAAVALGDEDIKTSIKVKRKREKKLEQPEDTNSTVHITEAVRAISQGRITTALSCAEKAVEGSKDPEALVVRGRCHLLLGNLQKALEDSRTALKADSKLVKGQLHDKFVSMCTRHGPHDELEPDFYQWLG</sequence>
<dbReference type="EMBL" id="JAXCGZ010005733">
    <property type="protein sequence ID" value="KAK7080976.1"/>
    <property type="molecule type" value="Genomic_DNA"/>
</dbReference>
<evidence type="ECO:0000256" key="2">
    <source>
        <dbReference type="ARBA" id="ARBA00004245"/>
    </source>
</evidence>
<keyword evidence="5" id="KW-0802">TPR repeat</keyword>
<feature type="chain" id="PRO_5043013308" evidence="8">
    <location>
        <begin position="27"/>
        <end position="205"/>
    </location>
</feature>
<evidence type="ECO:0000256" key="8">
    <source>
        <dbReference type="SAM" id="SignalP"/>
    </source>
</evidence>
<dbReference type="InterPro" id="IPR040111">
    <property type="entry name" value="ODAD4"/>
</dbReference>
<dbReference type="GO" id="GO:0005929">
    <property type="term" value="C:cilium"/>
    <property type="evidence" value="ECO:0007669"/>
    <property type="project" value="UniProtKB-SubCell"/>
</dbReference>
<dbReference type="AlphaFoldDB" id="A0AAN9A524"/>
<gene>
    <name evidence="9" type="primary">TTC25_2</name>
    <name evidence="9" type="ORF">SK128_023112</name>
</gene>
<proteinExistence type="predicted"/>
<dbReference type="GO" id="GO:0005737">
    <property type="term" value="C:cytoplasm"/>
    <property type="evidence" value="ECO:0007669"/>
    <property type="project" value="TreeGrafter"/>
</dbReference>
<evidence type="ECO:0000256" key="4">
    <source>
        <dbReference type="ARBA" id="ARBA00022737"/>
    </source>
</evidence>
<keyword evidence="4" id="KW-0677">Repeat</keyword>
<feature type="signal peptide" evidence="8">
    <location>
        <begin position="1"/>
        <end position="26"/>
    </location>
</feature>
<accession>A0AAN9A524</accession>
<keyword evidence="8" id="KW-0732">Signal</keyword>
<dbReference type="GO" id="GO:0005856">
    <property type="term" value="C:cytoskeleton"/>
    <property type="evidence" value="ECO:0007669"/>
    <property type="project" value="UniProtKB-SubCell"/>
</dbReference>
<organism evidence="9 10">
    <name type="scientific">Halocaridina rubra</name>
    <name type="common">Hawaiian red shrimp</name>
    <dbReference type="NCBI Taxonomy" id="373956"/>
    <lineage>
        <taxon>Eukaryota</taxon>
        <taxon>Metazoa</taxon>
        <taxon>Ecdysozoa</taxon>
        <taxon>Arthropoda</taxon>
        <taxon>Crustacea</taxon>
        <taxon>Multicrustacea</taxon>
        <taxon>Malacostraca</taxon>
        <taxon>Eumalacostraca</taxon>
        <taxon>Eucarida</taxon>
        <taxon>Decapoda</taxon>
        <taxon>Pleocyemata</taxon>
        <taxon>Caridea</taxon>
        <taxon>Atyoidea</taxon>
        <taxon>Atyidae</taxon>
        <taxon>Halocaridina</taxon>
    </lineage>
</organism>
<evidence type="ECO:0000256" key="1">
    <source>
        <dbReference type="ARBA" id="ARBA00004138"/>
    </source>
</evidence>
<dbReference type="PANTHER" id="PTHR23040:SF1">
    <property type="entry name" value="OUTER DYNEIN ARM-DOCKING COMPLEX SUBUNIT 4"/>
    <property type="match status" value="1"/>
</dbReference>
<evidence type="ECO:0000256" key="5">
    <source>
        <dbReference type="ARBA" id="ARBA00022803"/>
    </source>
</evidence>
<keyword evidence="10" id="KW-1185">Reference proteome</keyword>
<keyword evidence="3" id="KW-0963">Cytoplasm</keyword>
<protein>
    <submittedName>
        <fullName evidence="9">Tetratricopeptide repeat protein 25</fullName>
    </submittedName>
</protein>
<dbReference type="PANTHER" id="PTHR23040">
    <property type="match status" value="1"/>
</dbReference>
<dbReference type="Gene3D" id="1.25.40.10">
    <property type="entry name" value="Tetratricopeptide repeat domain"/>
    <property type="match status" value="1"/>
</dbReference>
<evidence type="ECO:0000256" key="7">
    <source>
        <dbReference type="ARBA" id="ARBA00023273"/>
    </source>
</evidence>
<evidence type="ECO:0000313" key="9">
    <source>
        <dbReference type="EMBL" id="KAK7080976.1"/>
    </source>
</evidence>
<evidence type="ECO:0000313" key="10">
    <source>
        <dbReference type="Proteomes" id="UP001381693"/>
    </source>
</evidence>
<dbReference type="Proteomes" id="UP001381693">
    <property type="component" value="Unassembled WGS sequence"/>
</dbReference>
<comment type="caution">
    <text evidence="9">The sequence shown here is derived from an EMBL/GenBank/DDBJ whole genome shotgun (WGS) entry which is preliminary data.</text>
</comment>
<keyword evidence="7" id="KW-0966">Cell projection</keyword>
<comment type="subcellular location">
    <subcellularLocation>
        <location evidence="1">Cell projection</location>
        <location evidence="1">Cilium</location>
    </subcellularLocation>
    <subcellularLocation>
        <location evidence="2">Cytoplasm</location>
        <location evidence="2">Cytoskeleton</location>
    </subcellularLocation>
</comment>
<evidence type="ECO:0000256" key="3">
    <source>
        <dbReference type="ARBA" id="ARBA00022490"/>
    </source>
</evidence>
<dbReference type="InterPro" id="IPR011990">
    <property type="entry name" value="TPR-like_helical_dom_sf"/>
</dbReference>
<dbReference type="SUPFAM" id="SSF48452">
    <property type="entry name" value="TPR-like"/>
    <property type="match status" value="1"/>
</dbReference>